<dbReference type="GO" id="GO:0016740">
    <property type="term" value="F:transferase activity"/>
    <property type="evidence" value="ECO:0007669"/>
    <property type="project" value="UniProtKB-KW"/>
</dbReference>
<dbReference type="EC" id="2.7.1.-" evidence="2"/>
<name>A0ABU7KMY2_9ACTN</name>
<gene>
    <name evidence="2" type="ORF">Q8A49_09085</name>
</gene>
<keyword evidence="2" id="KW-0808">Transferase</keyword>
<dbReference type="RefSeq" id="WP_330157848.1">
    <property type="nucleotide sequence ID" value="NZ_BAAAJA010000005.1"/>
</dbReference>
<evidence type="ECO:0000313" key="3">
    <source>
        <dbReference type="Proteomes" id="UP001348641"/>
    </source>
</evidence>
<feature type="domain" description="Aminoglycoside phosphotransferase" evidence="1">
    <location>
        <begin position="35"/>
        <end position="244"/>
    </location>
</feature>
<organism evidence="2 3">
    <name type="scientific">Nocardiopsis tropica</name>
    <dbReference type="NCBI Taxonomy" id="109330"/>
    <lineage>
        <taxon>Bacteria</taxon>
        <taxon>Bacillati</taxon>
        <taxon>Actinomycetota</taxon>
        <taxon>Actinomycetes</taxon>
        <taxon>Streptosporangiales</taxon>
        <taxon>Nocardiopsidaceae</taxon>
        <taxon>Nocardiopsis</taxon>
    </lineage>
</organism>
<dbReference type="SUPFAM" id="SSF56112">
    <property type="entry name" value="Protein kinase-like (PK-like)"/>
    <property type="match status" value="1"/>
</dbReference>
<comment type="caution">
    <text evidence="2">The sequence shown here is derived from an EMBL/GenBank/DDBJ whole genome shotgun (WGS) entry which is preliminary data.</text>
</comment>
<dbReference type="InterPro" id="IPR002575">
    <property type="entry name" value="Aminoglycoside_PTrfase"/>
</dbReference>
<proteinExistence type="predicted"/>
<dbReference type="EMBL" id="JAUUCC010000017">
    <property type="protein sequence ID" value="MEE2050651.1"/>
    <property type="molecule type" value="Genomic_DNA"/>
</dbReference>
<dbReference type="Proteomes" id="UP001348641">
    <property type="component" value="Unassembled WGS sequence"/>
</dbReference>
<accession>A0ABU7KMY2</accession>
<evidence type="ECO:0000313" key="2">
    <source>
        <dbReference type="EMBL" id="MEE2050651.1"/>
    </source>
</evidence>
<reference evidence="2 3" key="1">
    <citation type="submission" date="2023-07" db="EMBL/GenBank/DDBJ databases">
        <authorList>
            <person name="Girao M."/>
            <person name="Carvalho M.F."/>
        </authorList>
    </citation>
    <scope>NUCLEOTIDE SEQUENCE [LARGE SCALE GENOMIC DNA]</scope>
    <source>
        <strain evidence="2 3">66/93</strain>
    </source>
</reference>
<evidence type="ECO:0000259" key="1">
    <source>
        <dbReference type="Pfam" id="PF01636"/>
    </source>
</evidence>
<sequence length="294" mass="32734">MSAFTTRNTRETLRLACRTAGISDGDAELIRLGENAVFRLPTVGLVARVGRSPDREPVARTEVAVAHWLHAHGMPVAAPAEQSPQPLLVEGRVVTFWEEIPASSPCSPQELGESLRLLHRLPIPDQLLTPVRPLGRVHERITAAPLLTREEKEFLTRLADELDKAFTAAVFELPIAAVHGDAHVDNLIRSQNGRLAWVDLESMAIGHPEWDLVLTAIEHECGWIDETGYADFVDAYGYDITAAPAYQVVRQVRLLRMTSWLAQKMAESDIIRAEVHRRVHDLRTGSSIQGWKAF</sequence>
<protein>
    <submittedName>
        <fullName evidence="2">Aminoglycoside phosphotransferase family protein</fullName>
        <ecNumber evidence="2">2.7.1.-</ecNumber>
    </submittedName>
</protein>
<dbReference type="Gene3D" id="3.90.1200.10">
    <property type="match status" value="1"/>
</dbReference>
<dbReference type="Pfam" id="PF01636">
    <property type="entry name" value="APH"/>
    <property type="match status" value="1"/>
</dbReference>
<dbReference type="InterPro" id="IPR011009">
    <property type="entry name" value="Kinase-like_dom_sf"/>
</dbReference>